<feature type="transmembrane region" description="Helical" evidence="9">
    <location>
        <begin position="368"/>
        <end position="388"/>
    </location>
</feature>
<keyword evidence="3 8" id="KW-0813">Transport</keyword>
<reference evidence="10" key="1">
    <citation type="journal article" date="2014" name="Int. J. Syst. Evol. Microbiol.">
        <title>Complete genome sequence of Corynebacterium casei LMG S-19264T (=DSM 44701T), isolated from a smear-ripened cheese.</title>
        <authorList>
            <consortium name="US DOE Joint Genome Institute (JGI-PGF)"/>
            <person name="Walter F."/>
            <person name="Albersmeier A."/>
            <person name="Kalinowski J."/>
            <person name="Ruckert C."/>
        </authorList>
    </citation>
    <scope>NUCLEOTIDE SEQUENCE</scope>
    <source>
        <strain evidence="10">CGMCC 1.12153</strain>
    </source>
</reference>
<feature type="transmembrane region" description="Helical" evidence="9">
    <location>
        <begin position="245"/>
        <end position="263"/>
    </location>
</feature>
<gene>
    <name evidence="10" type="ORF">GCM10010954_14180</name>
</gene>
<feature type="transmembrane region" description="Helical" evidence="9">
    <location>
        <begin position="219"/>
        <end position="238"/>
    </location>
</feature>
<comment type="similarity">
    <text evidence="2 8">Belongs to the nucleobase:cation symporter-2 (NCS2) (TC 2.A.40) family. Azg-like subfamily.</text>
</comment>
<evidence type="ECO:0000256" key="3">
    <source>
        <dbReference type="ARBA" id="ARBA00022448"/>
    </source>
</evidence>
<evidence type="ECO:0000256" key="9">
    <source>
        <dbReference type="SAM" id="Phobius"/>
    </source>
</evidence>
<feature type="transmembrane region" description="Helical" evidence="9">
    <location>
        <begin position="466"/>
        <end position="484"/>
    </location>
</feature>
<dbReference type="InterPro" id="IPR006043">
    <property type="entry name" value="NCS2"/>
</dbReference>
<name>A0A917B196_HALAA</name>
<keyword evidence="11" id="KW-1185">Reference proteome</keyword>
<evidence type="ECO:0000256" key="4">
    <source>
        <dbReference type="ARBA" id="ARBA00022475"/>
    </source>
</evidence>
<keyword evidence="6 8" id="KW-1133">Transmembrane helix</keyword>
<evidence type="ECO:0000256" key="5">
    <source>
        <dbReference type="ARBA" id="ARBA00022692"/>
    </source>
</evidence>
<feature type="transmembrane region" description="Helical" evidence="9">
    <location>
        <begin position="72"/>
        <end position="92"/>
    </location>
</feature>
<organism evidence="10 11">
    <name type="scientific">Halobacillus andaensis</name>
    <dbReference type="NCBI Taxonomy" id="1176239"/>
    <lineage>
        <taxon>Bacteria</taxon>
        <taxon>Bacillati</taxon>
        <taxon>Bacillota</taxon>
        <taxon>Bacilli</taxon>
        <taxon>Bacillales</taxon>
        <taxon>Bacillaceae</taxon>
        <taxon>Halobacillus</taxon>
    </lineage>
</organism>
<comment type="subcellular location">
    <subcellularLocation>
        <location evidence="1 8">Cell membrane</location>
        <topology evidence="1 8">Multi-pass membrane protein</topology>
    </subcellularLocation>
</comment>
<dbReference type="PIRSF" id="PIRSF005353">
    <property type="entry name" value="PbuG"/>
    <property type="match status" value="1"/>
</dbReference>
<accession>A0A917B196</accession>
<dbReference type="AlphaFoldDB" id="A0A917B196"/>
<protein>
    <submittedName>
        <fullName evidence="10">Guanine permease</fullName>
    </submittedName>
</protein>
<evidence type="ECO:0000256" key="2">
    <source>
        <dbReference type="ARBA" id="ARBA00005697"/>
    </source>
</evidence>
<keyword evidence="7 8" id="KW-0472">Membrane</keyword>
<dbReference type="EMBL" id="BMEL01000001">
    <property type="protein sequence ID" value="GGF16716.1"/>
    <property type="molecule type" value="Genomic_DNA"/>
</dbReference>
<dbReference type="GO" id="GO:0005345">
    <property type="term" value="F:purine nucleobase transmembrane transporter activity"/>
    <property type="evidence" value="ECO:0007669"/>
    <property type="project" value="TreeGrafter"/>
</dbReference>
<dbReference type="Proteomes" id="UP000660110">
    <property type="component" value="Unassembled WGS sequence"/>
</dbReference>
<evidence type="ECO:0000313" key="10">
    <source>
        <dbReference type="EMBL" id="GGF16716.1"/>
    </source>
</evidence>
<dbReference type="InterPro" id="IPR045018">
    <property type="entry name" value="Azg-like"/>
</dbReference>
<keyword evidence="5 8" id="KW-0812">Transmembrane</keyword>
<evidence type="ECO:0000256" key="6">
    <source>
        <dbReference type="ARBA" id="ARBA00022989"/>
    </source>
</evidence>
<comment type="caution">
    <text evidence="10">The sequence shown here is derived from an EMBL/GenBank/DDBJ whole genome shotgun (WGS) entry which is preliminary data.</text>
</comment>
<dbReference type="PANTHER" id="PTHR43337">
    <property type="entry name" value="XANTHINE/URACIL PERMEASE C887.17-RELATED"/>
    <property type="match status" value="1"/>
</dbReference>
<evidence type="ECO:0000256" key="1">
    <source>
        <dbReference type="ARBA" id="ARBA00004651"/>
    </source>
</evidence>
<dbReference type="GO" id="GO:0005886">
    <property type="term" value="C:plasma membrane"/>
    <property type="evidence" value="ECO:0007669"/>
    <property type="project" value="UniProtKB-SubCell"/>
</dbReference>
<proteinExistence type="inferred from homology"/>
<reference evidence="10" key="2">
    <citation type="submission" date="2020-09" db="EMBL/GenBank/DDBJ databases">
        <authorList>
            <person name="Sun Q."/>
            <person name="Zhou Y."/>
        </authorList>
    </citation>
    <scope>NUCLEOTIDE SEQUENCE</scope>
    <source>
        <strain evidence="10">CGMCC 1.12153</strain>
    </source>
</reference>
<evidence type="ECO:0000256" key="8">
    <source>
        <dbReference type="PIRNR" id="PIRNR005353"/>
    </source>
</evidence>
<dbReference type="InterPro" id="IPR026033">
    <property type="entry name" value="Azg-like_bact_archaea"/>
</dbReference>
<keyword evidence="4 8" id="KW-1003">Cell membrane</keyword>
<feature type="transmembrane region" description="Helical" evidence="9">
    <location>
        <begin position="425"/>
        <end position="454"/>
    </location>
</feature>
<feature type="transmembrane region" description="Helical" evidence="9">
    <location>
        <begin position="104"/>
        <end position="127"/>
    </location>
</feature>
<dbReference type="PANTHER" id="PTHR43337:SF1">
    <property type="entry name" value="XANTHINE_URACIL PERMEASE C887.17-RELATED"/>
    <property type="match status" value="1"/>
</dbReference>
<feature type="transmembrane region" description="Helical" evidence="9">
    <location>
        <begin position="283"/>
        <end position="304"/>
    </location>
</feature>
<feature type="transmembrane region" description="Helical" evidence="9">
    <location>
        <begin position="183"/>
        <end position="207"/>
    </location>
</feature>
<evidence type="ECO:0000256" key="7">
    <source>
        <dbReference type="ARBA" id="ARBA00023136"/>
    </source>
</evidence>
<evidence type="ECO:0000313" key="11">
    <source>
        <dbReference type="Proteomes" id="UP000660110"/>
    </source>
</evidence>
<dbReference type="Pfam" id="PF00860">
    <property type="entry name" value="Xan_ur_permease"/>
    <property type="match status" value="1"/>
</dbReference>
<feature type="transmembrane region" description="Helical" evidence="9">
    <location>
        <begin position="394"/>
        <end position="413"/>
    </location>
</feature>
<sequence>MKRKKESDNFLREEEIIAFYMLNPNIFKFIVEICSGNEYYIICWLFHSESKVFVVLKMFRLEENKTNVRTELLAGVTTFLTMVYIVVVNPAILSEAGLPFEQVFMATVLAAIIGTLIMALAANYPIAIAPGMGMNAYFVTEVVQQDVSYSVILGTVFLAGVLFVILSLTRLREILITAIPASLKYGITSGIGLFIAFLGLRMSGIIIADDSTLVTLGDLAAPGTFLTIIGLFITLGLIAKRVTGALFIGMVITAIIGMFTGQLSFNDGYVSSPPAPVFWDIDLAGVFSNGLYTVIFAFLLVTIFDTTGTMIGVAEQAGFIRKDGSLPRARAALMADATATTAGAMFGTSPSSAYIESSSGVAVGGRTGLTTIVVAGLFLLSIFFSPLVGAVSNLPAITAPVLIIVGCFMMEGLAKVNWKTFDEAFPAFIIILTMPLTSSIATGIAIGFITYPLLKVFSGKGKDVHWILYLFGAIFIIQMIFFPGH</sequence>
<feature type="transmembrane region" description="Helical" evidence="9">
    <location>
        <begin position="147"/>
        <end position="171"/>
    </location>
</feature>